<reference evidence="1 2" key="1">
    <citation type="journal article" date="2021" name="Elife">
        <title>Chloroplast acquisition without the gene transfer in kleptoplastic sea slugs, Plakobranchus ocellatus.</title>
        <authorList>
            <person name="Maeda T."/>
            <person name="Takahashi S."/>
            <person name="Yoshida T."/>
            <person name="Shimamura S."/>
            <person name="Takaki Y."/>
            <person name="Nagai Y."/>
            <person name="Toyoda A."/>
            <person name="Suzuki Y."/>
            <person name="Arimoto A."/>
            <person name="Ishii H."/>
            <person name="Satoh N."/>
            <person name="Nishiyama T."/>
            <person name="Hasebe M."/>
            <person name="Maruyama T."/>
            <person name="Minagawa J."/>
            <person name="Obokata J."/>
            <person name="Shigenobu S."/>
        </authorList>
    </citation>
    <scope>NUCLEOTIDE SEQUENCE [LARGE SCALE GENOMIC DNA]</scope>
</reference>
<evidence type="ECO:0000313" key="2">
    <source>
        <dbReference type="Proteomes" id="UP000735302"/>
    </source>
</evidence>
<comment type="caution">
    <text evidence="1">The sequence shown here is derived from an EMBL/GenBank/DDBJ whole genome shotgun (WGS) entry which is preliminary data.</text>
</comment>
<dbReference type="EMBL" id="BLXT01004644">
    <property type="protein sequence ID" value="GFO16084.1"/>
    <property type="molecule type" value="Genomic_DNA"/>
</dbReference>
<name>A0AAV4B7Q3_9GAST</name>
<accession>A0AAV4B7Q3</accession>
<gene>
    <name evidence="1" type="ORF">PoB_004258900</name>
</gene>
<keyword evidence="2" id="KW-1185">Reference proteome</keyword>
<dbReference type="Proteomes" id="UP000735302">
    <property type="component" value="Unassembled WGS sequence"/>
</dbReference>
<dbReference type="AlphaFoldDB" id="A0AAV4B7Q3"/>
<sequence length="140" mass="15918">MTEKKKAIQSNSDVASMKRAIWFTLDHCTSSEAEPKHDNCPTDSTSYCFYQRALAKNRLPFSMPRLQPTSSLCMSLIYDDLRRCNLGKTQNANKSIHSIITARCPKHVFVLKRRLDVAEFNMGSLDTRLFVKAIELSTGK</sequence>
<protein>
    <submittedName>
        <fullName evidence="1">Uncharacterized protein</fullName>
    </submittedName>
</protein>
<evidence type="ECO:0000313" key="1">
    <source>
        <dbReference type="EMBL" id="GFO16084.1"/>
    </source>
</evidence>
<proteinExistence type="predicted"/>
<organism evidence="1 2">
    <name type="scientific">Plakobranchus ocellatus</name>
    <dbReference type="NCBI Taxonomy" id="259542"/>
    <lineage>
        <taxon>Eukaryota</taxon>
        <taxon>Metazoa</taxon>
        <taxon>Spiralia</taxon>
        <taxon>Lophotrochozoa</taxon>
        <taxon>Mollusca</taxon>
        <taxon>Gastropoda</taxon>
        <taxon>Heterobranchia</taxon>
        <taxon>Euthyneura</taxon>
        <taxon>Panpulmonata</taxon>
        <taxon>Sacoglossa</taxon>
        <taxon>Placobranchoidea</taxon>
        <taxon>Plakobranchidae</taxon>
        <taxon>Plakobranchus</taxon>
    </lineage>
</organism>